<dbReference type="InterPro" id="IPR036869">
    <property type="entry name" value="J_dom_sf"/>
</dbReference>
<feature type="coiled-coil region" evidence="1">
    <location>
        <begin position="175"/>
        <end position="206"/>
    </location>
</feature>
<dbReference type="Pfam" id="PF00226">
    <property type="entry name" value="DnaJ"/>
    <property type="match status" value="1"/>
</dbReference>
<sequence>MGAVKYALYTTLGVPKESTLEEITRAYRRLALRYHPDRNPDGVEEFKAIANAYALLSDPDRRAVYDVSGVASDFAAASHDVPDEVARQQRSAELADQVRDFFASYAGSAEERDDVVRGYEKCDGDFKKMVRQYLLFDNGVTTEVQRLHRLVLRLIEKGKLSPTAAWAATSTPVSLLKLERFMRREREEAEEVAKEMSREAAAASAAAGDLSALQVAIRQRQQSSYTAMLDHLERTYVTKKNGDGGAGASKRRTRAVDAEEAPRKRQRRATFPS</sequence>
<evidence type="ECO:0000313" key="4">
    <source>
        <dbReference type="EMBL" id="KAK7200530.1"/>
    </source>
</evidence>
<evidence type="ECO:0000259" key="3">
    <source>
        <dbReference type="PROSITE" id="PS50076"/>
    </source>
</evidence>
<accession>A0AAW0F1Q4</accession>
<evidence type="ECO:0000256" key="2">
    <source>
        <dbReference type="SAM" id="MobiDB-lite"/>
    </source>
</evidence>
<dbReference type="InterPro" id="IPR001623">
    <property type="entry name" value="DnaJ_domain"/>
</dbReference>
<dbReference type="GO" id="GO:0005634">
    <property type="term" value="C:nucleus"/>
    <property type="evidence" value="ECO:0007669"/>
    <property type="project" value="TreeGrafter"/>
</dbReference>
<dbReference type="Proteomes" id="UP001430356">
    <property type="component" value="Unassembled WGS sequence"/>
</dbReference>
<dbReference type="FunFam" id="1.10.287.110:FF:000305">
    <property type="entry name" value="Putative chaperone protein DNAj"/>
    <property type="match status" value="1"/>
</dbReference>
<organism evidence="4 5">
    <name type="scientific">Novymonas esmeraldas</name>
    <dbReference type="NCBI Taxonomy" id="1808958"/>
    <lineage>
        <taxon>Eukaryota</taxon>
        <taxon>Discoba</taxon>
        <taxon>Euglenozoa</taxon>
        <taxon>Kinetoplastea</taxon>
        <taxon>Metakinetoplastina</taxon>
        <taxon>Trypanosomatida</taxon>
        <taxon>Trypanosomatidae</taxon>
        <taxon>Novymonas</taxon>
    </lineage>
</organism>
<dbReference type="PROSITE" id="PS00636">
    <property type="entry name" value="DNAJ_1"/>
    <property type="match status" value="1"/>
</dbReference>
<feature type="domain" description="J" evidence="3">
    <location>
        <begin position="7"/>
        <end position="69"/>
    </location>
</feature>
<name>A0AAW0F1Q4_9TRYP</name>
<gene>
    <name evidence="4" type="ORF">NESM_000108600</name>
</gene>
<dbReference type="SUPFAM" id="SSF46565">
    <property type="entry name" value="Chaperone J-domain"/>
    <property type="match status" value="1"/>
</dbReference>
<dbReference type="SMART" id="SM00271">
    <property type="entry name" value="DnaJ"/>
    <property type="match status" value="1"/>
</dbReference>
<dbReference type="InterPro" id="IPR056453">
    <property type="entry name" value="HTH_DNAJC9"/>
</dbReference>
<dbReference type="PANTHER" id="PTHR44144:SF1">
    <property type="entry name" value="DNAJ HOMOLOG SUBFAMILY C MEMBER 9"/>
    <property type="match status" value="1"/>
</dbReference>
<dbReference type="InterPro" id="IPR052594">
    <property type="entry name" value="J_domain-containing_protein"/>
</dbReference>
<feature type="compositionally biased region" description="Basic residues" evidence="2">
    <location>
        <begin position="264"/>
        <end position="273"/>
    </location>
</feature>
<dbReference type="Pfam" id="PF23302">
    <property type="entry name" value="HTH_DNAJC9"/>
    <property type="match status" value="1"/>
</dbReference>
<reference evidence="4 5" key="1">
    <citation type="journal article" date="2021" name="MBio">
        <title>A New Model Trypanosomatid, Novymonas esmeraldas: Genomic Perception of Its 'Candidatus Pandoraea novymonadis' Endosymbiont.</title>
        <authorList>
            <person name="Zakharova A."/>
            <person name="Saura A."/>
            <person name="Butenko A."/>
            <person name="Podesvova L."/>
            <person name="Warmusova S."/>
            <person name="Kostygov A.Y."/>
            <person name="Nenarokova A."/>
            <person name="Lukes J."/>
            <person name="Opperdoes F.R."/>
            <person name="Yurchenko V."/>
        </authorList>
    </citation>
    <scope>NUCLEOTIDE SEQUENCE [LARGE SCALE GENOMIC DNA]</scope>
    <source>
        <strain evidence="4 5">E262AT.01</strain>
    </source>
</reference>
<feature type="region of interest" description="Disordered" evidence="2">
    <location>
        <begin position="236"/>
        <end position="273"/>
    </location>
</feature>
<dbReference type="InterPro" id="IPR018253">
    <property type="entry name" value="DnaJ_domain_CS"/>
</dbReference>
<dbReference type="AlphaFoldDB" id="A0AAW0F1Q4"/>
<keyword evidence="1" id="KW-0175">Coiled coil</keyword>
<dbReference type="PANTHER" id="PTHR44144">
    <property type="entry name" value="DNAJ HOMOLOG SUBFAMILY C MEMBER 9"/>
    <property type="match status" value="1"/>
</dbReference>
<dbReference type="GO" id="GO:0005737">
    <property type="term" value="C:cytoplasm"/>
    <property type="evidence" value="ECO:0007669"/>
    <property type="project" value="TreeGrafter"/>
</dbReference>
<feature type="compositionally biased region" description="Basic and acidic residues" evidence="2">
    <location>
        <begin position="254"/>
        <end position="263"/>
    </location>
</feature>
<dbReference type="PROSITE" id="PS50076">
    <property type="entry name" value="DNAJ_2"/>
    <property type="match status" value="1"/>
</dbReference>
<dbReference type="CDD" id="cd06257">
    <property type="entry name" value="DnaJ"/>
    <property type="match status" value="1"/>
</dbReference>
<dbReference type="Gene3D" id="1.10.287.110">
    <property type="entry name" value="DnaJ domain"/>
    <property type="match status" value="1"/>
</dbReference>
<keyword evidence="5" id="KW-1185">Reference proteome</keyword>
<protein>
    <submittedName>
        <fullName evidence="4">Chaperone protein DNAj</fullName>
    </submittedName>
</protein>
<evidence type="ECO:0000256" key="1">
    <source>
        <dbReference type="SAM" id="Coils"/>
    </source>
</evidence>
<comment type="caution">
    <text evidence="4">The sequence shown here is derived from an EMBL/GenBank/DDBJ whole genome shotgun (WGS) entry which is preliminary data.</text>
</comment>
<evidence type="ECO:0000313" key="5">
    <source>
        <dbReference type="Proteomes" id="UP001430356"/>
    </source>
</evidence>
<proteinExistence type="predicted"/>
<dbReference type="EMBL" id="JAECZO010000006">
    <property type="protein sequence ID" value="KAK7200530.1"/>
    <property type="molecule type" value="Genomic_DNA"/>
</dbReference>
<dbReference type="GO" id="GO:0031072">
    <property type="term" value="F:heat shock protein binding"/>
    <property type="evidence" value="ECO:0007669"/>
    <property type="project" value="TreeGrafter"/>
</dbReference>
<dbReference type="PRINTS" id="PR00625">
    <property type="entry name" value="JDOMAIN"/>
</dbReference>